<dbReference type="AlphaFoldDB" id="A0A8S2YG51"/>
<feature type="non-terminal residue" evidence="1">
    <location>
        <position position="53"/>
    </location>
</feature>
<organism evidence="1 2">
    <name type="scientific">Rotaria magnacalcarata</name>
    <dbReference type="NCBI Taxonomy" id="392030"/>
    <lineage>
        <taxon>Eukaryota</taxon>
        <taxon>Metazoa</taxon>
        <taxon>Spiralia</taxon>
        <taxon>Gnathifera</taxon>
        <taxon>Rotifera</taxon>
        <taxon>Eurotatoria</taxon>
        <taxon>Bdelloidea</taxon>
        <taxon>Philodinida</taxon>
        <taxon>Philodinidae</taxon>
        <taxon>Rotaria</taxon>
    </lineage>
</organism>
<gene>
    <name evidence="1" type="ORF">SMN809_LOCUS37155</name>
</gene>
<accession>A0A8S2YG51</accession>
<evidence type="ECO:0000313" key="2">
    <source>
        <dbReference type="Proteomes" id="UP000676336"/>
    </source>
</evidence>
<protein>
    <submittedName>
        <fullName evidence="1">Uncharacterized protein</fullName>
    </submittedName>
</protein>
<evidence type="ECO:0000313" key="1">
    <source>
        <dbReference type="EMBL" id="CAF4554088.1"/>
    </source>
</evidence>
<sequence length="53" mass="6182">TEKELWLFGINEDLPSELPNLRPMNQANGSWNENALSYDCRSMLFKALHNMIE</sequence>
<feature type="non-terminal residue" evidence="1">
    <location>
        <position position="1"/>
    </location>
</feature>
<dbReference type="EMBL" id="CAJOBI010093627">
    <property type="protein sequence ID" value="CAF4554088.1"/>
    <property type="molecule type" value="Genomic_DNA"/>
</dbReference>
<proteinExistence type="predicted"/>
<comment type="caution">
    <text evidence="1">The sequence shown here is derived from an EMBL/GenBank/DDBJ whole genome shotgun (WGS) entry which is preliminary data.</text>
</comment>
<name>A0A8S2YG51_9BILA</name>
<dbReference type="Proteomes" id="UP000676336">
    <property type="component" value="Unassembled WGS sequence"/>
</dbReference>
<reference evidence="1" key="1">
    <citation type="submission" date="2021-02" db="EMBL/GenBank/DDBJ databases">
        <authorList>
            <person name="Nowell W R."/>
        </authorList>
    </citation>
    <scope>NUCLEOTIDE SEQUENCE</scope>
</reference>